<evidence type="ECO:0000313" key="1">
    <source>
        <dbReference type="EMBL" id="SMC76767.1"/>
    </source>
</evidence>
<reference evidence="1" key="1">
    <citation type="submission" date="2017-04" db="EMBL/GenBank/DDBJ databases">
        <authorList>
            <person name="Varghese N."/>
            <person name="Submissions S."/>
        </authorList>
    </citation>
    <scope>NUCLEOTIDE SEQUENCE</scope>
    <source>
        <strain evidence="1">WTE2008</strain>
    </source>
</reference>
<keyword evidence="2" id="KW-1185">Reference proteome</keyword>
<accession>A0AC61PNE0</accession>
<dbReference type="Proteomes" id="UP000192328">
    <property type="component" value="Unassembled WGS sequence"/>
</dbReference>
<organism evidence="1 2">
    <name type="scientific">Aristaeella lactis</name>
    <dbReference type="NCBI Taxonomy" id="3046383"/>
    <lineage>
        <taxon>Bacteria</taxon>
        <taxon>Bacillati</taxon>
        <taxon>Bacillota</taxon>
        <taxon>Clostridia</taxon>
        <taxon>Eubacteriales</taxon>
        <taxon>Aristaeellaceae</taxon>
        <taxon>Aristaeella</taxon>
    </lineage>
</organism>
<proteinExistence type="predicted"/>
<evidence type="ECO:0000313" key="2">
    <source>
        <dbReference type="Proteomes" id="UP000192328"/>
    </source>
</evidence>
<dbReference type="EMBL" id="FWXZ01000005">
    <property type="protein sequence ID" value="SMC76767.1"/>
    <property type="molecule type" value="Genomic_DNA"/>
</dbReference>
<sequence>MKRRKLTFWLIVAAVLVLDRITKELAPGIPAGGIMLIPGVIGLRYAENTGIAFSLLSGVPRLTGVLGLAVVAGGYVWLRTKDIAPFPTVALALMAGGALGNMADRLIRGFVPDMIETLFMNFPVFNIADSCLTVGCVLMMISLLCRPKDWAKL</sequence>
<comment type="caution">
    <text evidence="1">The sequence shown here is derived from an EMBL/GenBank/DDBJ whole genome shotgun (WGS) entry which is preliminary data.</text>
</comment>
<gene>
    <name evidence="1" type="ORF">SAMN06297397_2402</name>
</gene>
<name>A0AC61PNE0_9FIRM</name>
<protein>
    <submittedName>
        <fullName evidence="1">Signal peptidase II</fullName>
    </submittedName>
</protein>